<dbReference type="PRINTS" id="PR00702">
    <property type="entry name" value="ACRIFLAVINRP"/>
</dbReference>
<accession>A0A1H3NL52</accession>
<name>A0A1H3NL52_9GAMM</name>
<dbReference type="RefSeq" id="WP_092692958.1">
    <property type="nucleotide sequence ID" value="NZ_FNPK01000050.1"/>
</dbReference>
<dbReference type="NCBIfam" id="TIGR00914">
    <property type="entry name" value="2A0601"/>
    <property type="match status" value="1"/>
</dbReference>
<dbReference type="PANTHER" id="PTHR32063:SF68">
    <property type="entry name" value="PROBALE CATION EFFLUX SYSTEM PROTEIN"/>
    <property type="match status" value="1"/>
</dbReference>
<keyword evidence="10" id="KW-1185">Reference proteome</keyword>
<evidence type="ECO:0000256" key="3">
    <source>
        <dbReference type="ARBA" id="ARBA00022448"/>
    </source>
</evidence>
<feature type="transmembrane region" description="Helical" evidence="8">
    <location>
        <begin position="12"/>
        <end position="31"/>
    </location>
</feature>
<dbReference type="AlphaFoldDB" id="A0A1H3NL52"/>
<dbReference type="STRING" id="595670.SAMN05421643_1503"/>
<evidence type="ECO:0000256" key="2">
    <source>
        <dbReference type="ARBA" id="ARBA00010942"/>
    </source>
</evidence>
<evidence type="ECO:0000313" key="10">
    <source>
        <dbReference type="Proteomes" id="UP000199035"/>
    </source>
</evidence>
<feature type="transmembrane region" description="Helical" evidence="8">
    <location>
        <begin position="962"/>
        <end position="981"/>
    </location>
</feature>
<dbReference type="GO" id="GO:0008324">
    <property type="term" value="F:monoatomic cation transmembrane transporter activity"/>
    <property type="evidence" value="ECO:0007669"/>
    <property type="project" value="InterPro"/>
</dbReference>
<gene>
    <name evidence="9" type="ORF">SAMN05421643_1503</name>
</gene>
<keyword evidence="4" id="KW-1003">Cell membrane</keyword>
<dbReference type="InterPro" id="IPR027463">
    <property type="entry name" value="AcrB_DN_DC_subdom"/>
</dbReference>
<comment type="subcellular location">
    <subcellularLocation>
        <location evidence="1">Cell membrane</location>
        <topology evidence="1">Multi-pass membrane protein</topology>
    </subcellularLocation>
</comment>
<dbReference type="Pfam" id="PF00873">
    <property type="entry name" value="ACR_tran"/>
    <property type="match status" value="1"/>
</dbReference>
<feature type="transmembrane region" description="Helical" evidence="8">
    <location>
        <begin position="890"/>
        <end position="909"/>
    </location>
</feature>
<evidence type="ECO:0000313" key="9">
    <source>
        <dbReference type="EMBL" id="SDY89390.1"/>
    </source>
</evidence>
<protein>
    <submittedName>
        <fullName evidence="9">Cobalt-zinc-cadmium resistance protein CzcA</fullName>
    </submittedName>
</protein>
<keyword evidence="6 8" id="KW-1133">Transmembrane helix</keyword>
<feature type="transmembrane region" description="Helical" evidence="8">
    <location>
        <begin position="337"/>
        <end position="353"/>
    </location>
</feature>
<evidence type="ECO:0000256" key="8">
    <source>
        <dbReference type="SAM" id="Phobius"/>
    </source>
</evidence>
<dbReference type="Gene3D" id="3.30.70.1430">
    <property type="entry name" value="Multidrug efflux transporter AcrB pore domain"/>
    <property type="match status" value="2"/>
</dbReference>
<feature type="transmembrane region" description="Helical" evidence="8">
    <location>
        <begin position="530"/>
        <end position="548"/>
    </location>
</feature>
<dbReference type="Proteomes" id="UP000199035">
    <property type="component" value="Unassembled WGS sequence"/>
</dbReference>
<dbReference type="PANTHER" id="PTHR32063">
    <property type="match status" value="1"/>
</dbReference>
<evidence type="ECO:0000256" key="7">
    <source>
        <dbReference type="ARBA" id="ARBA00023136"/>
    </source>
</evidence>
<feature type="transmembrane region" description="Helical" evidence="8">
    <location>
        <begin position="431"/>
        <end position="455"/>
    </location>
</feature>
<evidence type="ECO:0000256" key="1">
    <source>
        <dbReference type="ARBA" id="ARBA00004651"/>
    </source>
</evidence>
<dbReference type="Gene3D" id="3.30.70.1440">
    <property type="entry name" value="Multidrug efflux transporter AcrB pore domain"/>
    <property type="match status" value="1"/>
</dbReference>
<dbReference type="Gene3D" id="3.30.2090.10">
    <property type="entry name" value="Multidrug efflux transporter AcrB TolC docking domain, DN and DC subdomains"/>
    <property type="match status" value="2"/>
</dbReference>
<dbReference type="GO" id="GO:0005886">
    <property type="term" value="C:plasma membrane"/>
    <property type="evidence" value="ECO:0007669"/>
    <property type="project" value="UniProtKB-SubCell"/>
</dbReference>
<comment type="similarity">
    <text evidence="2">Belongs to the resistance-nodulation-cell division (RND) (TC 2.A.6) family.</text>
</comment>
<dbReference type="Gene3D" id="3.30.70.1320">
    <property type="entry name" value="Multidrug efflux transporter AcrB pore domain like"/>
    <property type="match status" value="1"/>
</dbReference>
<sequence length="1027" mass="111419">MLKRIIAFSLSQRILMLLLGVAISVAGYLAFTKLPIDAFPDVSSTQVQIVMKSPGMTPEEVESRIVVPIEQEMLGIPHQTVLRSQSKYAIAIITLDFAEGTDPYWARQQVNERLTGVMSALPGNASGGIAPMTTPLGESFMFTLHGPMSDMEKRTLLDRVVRPQLRKIEGVADVNVLGGLARTFEVTPNLDALASRGLSLDQLKQAIELNNASDGAGRLNENGESLLIRSDSRVTNLQELGEIIVSNHQGTLVQVKDIADVHTGALTRYGAVTENGQGEAVQGIVLTLKGANARQVVQSVREHLQDIEKNLPPGVTIKPFYDRGELVNRAIHTVSKTLIEAIVLVLILLLLFLGNLRAALVVAAILPLSALSTFLMMRQFGLSANLMSLGGLTIAIGLLVDAAVVVVENIEMQLADAHESKHRLFLPSLNVIYRAVCEVAVPVTAGMIIIMLVFIPLMTLQGLEGKLFSPVALTIVFALSSSLIFSLTIIPVLCSYFLKSQAHHTPYIVAKLEQAYSKVLNASLAHPKRVYALAGGALVVAALIFPLIGKSFMPTMDEGDTILQLEKMPSISLQNSIALDLDIQRRILKQVPEVARIVARTGSDELGLDPMGLNETDSFVILKPQDQWQGQSKEQILAKVRHVLTDVPGVNLTFSQPIEMRTSEMLSGVRGDLAVKIFGTDLDQLNQLSKQISTVLQGIKGSEDVMTLENSGVQYQELRIRRDMAVRNQLDSQSIQAQLKMLIEGQQISSIIEQGRPVPLMIKGDPRLGQSSFALANMNLPVENSAAVPLSSLAEMVKTEGVVKIDRENASRMSVVRANVRDRDLVGFVEEAKQQVAQRVKLPAGYSLKWGGQFENQQRAAARLMLVVPAALTMIFFLLFTTLGSVRQAVLVFVNIPFALIGGVVALAITGEYLSVPASVGFIALMGIAVLNGLVMIGYFNQLISRGIAIEEVVREGAMRRLRPVMMTASIAALGLIPLLFTTGPGAEIQRPLAIVVIGGLISCTLLTLILLPNLFKQFGLVRDIHV</sequence>
<dbReference type="Gene3D" id="1.20.1640.10">
    <property type="entry name" value="Multidrug efflux transporter AcrB transmembrane domain"/>
    <property type="match status" value="2"/>
</dbReference>
<keyword evidence="5 8" id="KW-0812">Transmembrane</keyword>
<reference evidence="10" key="1">
    <citation type="submission" date="2016-10" db="EMBL/GenBank/DDBJ databases">
        <authorList>
            <person name="Varghese N."/>
            <person name="Submissions S."/>
        </authorList>
    </citation>
    <scope>NUCLEOTIDE SEQUENCE [LARGE SCALE GENOMIC DNA]</scope>
    <source>
        <strain evidence="10">ANC 5109</strain>
    </source>
</reference>
<dbReference type="SUPFAM" id="SSF82866">
    <property type="entry name" value="Multidrug efflux transporter AcrB transmembrane domain"/>
    <property type="match status" value="2"/>
</dbReference>
<dbReference type="SUPFAM" id="SSF82693">
    <property type="entry name" value="Multidrug efflux transporter AcrB pore domain, PN1, PN2, PC1 and PC2 subdomains"/>
    <property type="match status" value="3"/>
</dbReference>
<dbReference type="InterPro" id="IPR001036">
    <property type="entry name" value="Acrflvin-R"/>
</dbReference>
<evidence type="ECO:0000256" key="6">
    <source>
        <dbReference type="ARBA" id="ARBA00022989"/>
    </source>
</evidence>
<feature type="transmembrane region" description="Helical" evidence="8">
    <location>
        <begin position="389"/>
        <end position="410"/>
    </location>
</feature>
<organism evidence="9 10">
    <name type="scientific">Acinetobacter kyonggiensis</name>
    <dbReference type="NCBI Taxonomy" id="595670"/>
    <lineage>
        <taxon>Bacteria</taxon>
        <taxon>Pseudomonadati</taxon>
        <taxon>Pseudomonadota</taxon>
        <taxon>Gammaproteobacteria</taxon>
        <taxon>Moraxellales</taxon>
        <taxon>Moraxellaceae</taxon>
        <taxon>Acinetobacter</taxon>
    </lineage>
</organism>
<keyword evidence="3" id="KW-0813">Transport</keyword>
<dbReference type="SUPFAM" id="SSF82714">
    <property type="entry name" value="Multidrug efflux transporter AcrB TolC docking domain, DN and DC subdomains"/>
    <property type="match status" value="2"/>
</dbReference>
<evidence type="ECO:0000256" key="5">
    <source>
        <dbReference type="ARBA" id="ARBA00022692"/>
    </source>
</evidence>
<dbReference type="EMBL" id="FNPK01000050">
    <property type="protein sequence ID" value="SDY89390.1"/>
    <property type="molecule type" value="Genomic_DNA"/>
</dbReference>
<keyword evidence="7 8" id="KW-0472">Membrane</keyword>
<feature type="transmembrane region" description="Helical" evidence="8">
    <location>
        <begin position="921"/>
        <end position="941"/>
    </location>
</feature>
<feature type="transmembrane region" description="Helical" evidence="8">
    <location>
        <begin position="358"/>
        <end position="377"/>
    </location>
</feature>
<proteinExistence type="inferred from homology"/>
<feature type="transmembrane region" description="Helical" evidence="8">
    <location>
        <begin position="475"/>
        <end position="498"/>
    </location>
</feature>
<evidence type="ECO:0000256" key="4">
    <source>
        <dbReference type="ARBA" id="ARBA00022475"/>
    </source>
</evidence>
<dbReference type="InterPro" id="IPR004763">
    <property type="entry name" value="CusA-like"/>
</dbReference>
<dbReference type="GO" id="GO:0042910">
    <property type="term" value="F:xenobiotic transmembrane transporter activity"/>
    <property type="evidence" value="ECO:0007669"/>
    <property type="project" value="TreeGrafter"/>
</dbReference>
<feature type="transmembrane region" description="Helical" evidence="8">
    <location>
        <begin position="864"/>
        <end position="883"/>
    </location>
</feature>
<feature type="transmembrane region" description="Helical" evidence="8">
    <location>
        <begin position="993"/>
        <end position="1016"/>
    </location>
</feature>